<name>A0A9W8DVR3_9FUNG</name>
<dbReference type="SMART" id="SM00175">
    <property type="entry name" value="RAB"/>
    <property type="match status" value="1"/>
</dbReference>
<gene>
    <name evidence="3" type="primary">RAB24</name>
    <name evidence="3" type="ORF">IWQ60_007044</name>
</gene>
<feature type="compositionally biased region" description="Polar residues" evidence="2">
    <location>
        <begin position="138"/>
        <end position="150"/>
    </location>
</feature>
<organism evidence="3 4">
    <name type="scientific">Tieghemiomyces parasiticus</name>
    <dbReference type="NCBI Taxonomy" id="78921"/>
    <lineage>
        <taxon>Eukaryota</taxon>
        <taxon>Fungi</taxon>
        <taxon>Fungi incertae sedis</taxon>
        <taxon>Zoopagomycota</taxon>
        <taxon>Kickxellomycotina</taxon>
        <taxon>Dimargaritomycetes</taxon>
        <taxon>Dimargaritales</taxon>
        <taxon>Dimargaritaceae</taxon>
        <taxon>Tieghemiomyces</taxon>
    </lineage>
</organism>
<feature type="region of interest" description="Disordered" evidence="2">
    <location>
        <begin position="128"/>
        <end position="150"/>
    </location>
</feature>
<dbReference type="InterPro" id="IPR027417">
    <property type="entry name" value="P-loop_NTPase"/>
</dbReference>
<comment type="caution">
    <text evidence="3">The sequence shown here is derived from an EMBL/GenBank/DDBJ whole genome shotgun (WGS) entry which is preliminary data.</text>
</comment>
<dbReference type="PANTHER" id="PTHR47978">
    <property type="match status" value="1"/>
</dbReference>
<sequence length="229" mass="25577">MLQASHRAEANVVLVGCGGIGKSSLIYRYANGRLDSKAVPSGLDITTKDLNTSPCRVMLRVWDINGVNQPGNKTRLNDKNAFAAVLCYDLTDIRTLFHVVNWIEEIRSTTPDCVLYLCGLRNDRVARDDDDDHPPADSPTQTTSSASVSPNELHHYHRWALTRHHRPGYFSALREFCLKYDISGVYETSAVTGANVQALFTEIVSEWIARYSDQCNIDRTNPDGKCAIM</sequence>
<dbReference type="EMBL" id="JANBPT010000450">
    <property type="protein sequence ID" value="KAJ1920262.1"/>
    <property type="molecule type" value="Genomic_DNA"/>
</dbReference>
<dbReference type="GO" id="GO:0005525">
    <property type="term" value="F:GTP binding"/>
    <property type="evidence" value="ECO:0007669"/>
    <property type="project" value="InterPro"/>
</dbReference>
<proteinExistence type="predicted"/>
<evidence type="ECO:0000313" key="3">
    <source>
        <dbReference type="EMBL" id="KAJ1920262.1"/>
    </source>
</evidence>
<reference evidence="3" key="1">
    <citation type="submission" date="2022-07" db="EMBL/GenBank/DDBJ databases">
        <title>Phylogenomic reconstructions and comparative analyses of Kickxellomycotina fungi.</title>
        <authorList>
            <person name="Reynolds N.K."/>
            <person name="Stajich J.E."/>
            <person name="Barry K."/>
            <person name="Grigoriev I.V."/>
            <person name="Crous P."/>
            <person name="Smith M.E."/>
        </authorList>
    </citation>
    <scope>NUCLEOTIDE SEQUENCE</scope>
    <source>
        <strain evidence="3">RSA 861</strain>
    </source>
</reference>
<dbReference type="PROSITE" id="PS51419">
    <property type="entry name" value="RAB"/>
    <property type="match status" value="1"/>
</dbReference>
<evidence type="ECO:0000256" key="2">
    <source>
        <dbReference type="SAM" id="MobiDB-lite"/>
    </source>
</evidence>
<keyword evidence="4" id="KW-1185">Reference proteome</keyword>
<dbReference type="GO" id="GO:0003924">
    <property type="term" value="F:GTPase activity"/>
    <property type="evidence" value="ECO:0007669"/>
    <property type="project" value="InterPro"/>
</dbReference>
<keyword evidence="1" id="KW-0547">Nucleotide-binding</keyword>
<dbReference type="OrthoDB" id="26525at2759"/>
<dbReference type="Proteomes" id="UP001150569">
    <property type="component" value="Unassembled WGS sequence"/>
</dbReference>
<accession>A0A9W8DVR3</accession>
<dbReference type="SUPFAM" id="SSF52540">
    <property type="entry name" value="P-loop containing nucleoside triphosphate hydrolases"/>
    <property type="match status" value="1"/>
</dbReference>
<dbReference type="AlphaFoldDB" id="A0A9W8DVR3"/>
<dbReference type="PRINTS" id="PR00449">
    <property type="entry name" value="RASTRNSFRMNG"/>
</dbReference>
<evidence type="ECO:0000256" key="1">
    <source>
        <dbReference type="ARBA" id="ARBA00022741"/>
    </source>
</evidence>
<dbReference type="InterPro" id="IPR001806">
    <property type="entry name" value="Small_GTPase"/>
</dbReference>
<evidence type="ECO:0000313" key="4">
    <source>
        <dbReference type="Proteomes" id="UP001150569"/>
    </source>
</evidence>
<protein>
    <submittedName>
        <fullName evidence="3">Ras- protein Rab-24</fullName>
    </submittedName>
</protein>
<dbReference type="Gene3D" id="3.40.50.300">
    <property type="entry name" value="P-loop containing nucleotide triphosphate hydrolases"/>
    <property type="match status" value="1"/>
</dbReference>
<dbReference type="Pfam" id="PF00071">
    <property type="entry name" value="Ras"/>
    <property type="match status" value="1"/>
</dbReference>
<dbReference type="SMART" id="SM00174">
    <property type="entry name" value="RHO"/>
    <property type="match status" value="1"/>
</dbReference>